<dbReference type="GO" id="GO:0004022">
    <property type="term" value="F:alcohol dehydrogenase (NAD+) activity"/>
    <property type="evidence" value="ECO:0007669"/>
    <property type="project" value="TreeGrafter"/>
</dbReference>
<dbReference type="Pfam" id="PF00465">
    <property type="entry name" value="Fe-ADH"/>
    <property type="match status" value="1"/>
</dbReference>
<dbReference type="InterPro" id="IPR049692">
    <property type="entry name" value="Daptide_DH"/>
</dbReference>
<dbReference type="AlphaFoldDB" id="A0A4Y3NFG4"/>
<evidence type="ECO:0000259" key="2">
    <source>
        <dbReference type="Pfam" id="PF00465"/>
    </source>
</evidence>
<dbReference type="RefSeq" id="WP_141280844.1">
    <property type="nucleotide sequence ID" value="NZ_BAAAWK010000001.1"/>
</dbReference>
<dbReference type="GO" id="GO:0046872">
    <property type="term" value="F:metal ion binding"/>
    <property type="evidence" value="ECO:0007669"/>
    <property type="project" value="InterPro"/>
</dbReference>
<dbReference type="OrthoDB" id="323926at2"/>
<dbReference type="PANTHER" id="PTHR11496:SF83">
    <property type="entry name" value="HYDROXYACID-OXOACID TRANSHYDROGENASE, MITOCHONDRIAL"/>
    <property type="match status" value="1"/>
</dbReference>
<dbReference type="Gene3D" id="3.40.50.1970">
    <property type="match status" value="1"/>
</dbReference>
<dbReference type="EMBL" id="BJMD01000001">
    <property type="protein sequence ID" value="GEB17459.1"/>
    <property type="molecule type" value="Genomic_DNA"/>
</dbReference>
<dbReference type="PANTHER" id="PTHR11496">
    <property type="entry name" value="ALCOHOL DEHYDROGENASE"/>
    <property type="match status" value="1"/>
</dbReference>
<dbReference type="InterPro" id="IPR039697">
    <property type="entry name" value="Alcohol_dehydrogenase_Fe"/>
</dbReference>
<evidence type="ECO:0000256" key="1">
    <source>
        <dbReference type="ARBA" id="ARBA00023002"/>
    </source>
</evidence>
<dbReference type="GeneID" id="97302324"/>
<comment type="caution">
    <text evidence="3">The sequence shown here is derived from an EMBL/GenBank/DDBJ whole genome shotgun (WGS) entry which is preliminary data.</text>
</comment>
<keyword evidence="1" id="KW-0560">Oxidoreductase</keyword>
<dbReference type="SUPFAM" id="SSF56796">
    <property type="entry name" value="Dehydroquinate synthase-like"/>
    <property type="match status" value="1"/>
</dbReference>
<organism evidence="3 4">
    <name type="scientific">Paenarthrobacter aurescens</name>
    <name type="common">Arthrobacter aurescens</name>
    <dbReference type="NCBI Taxonomy" id="43663"/>
    <lineage>
        <taxon>Bacteria</taxon>
        <taxon>Bacillati</taxon>
        <taxon>Actinomycetota</taxon>
        <taxon>Actinomycetes</taxon>
        <taxon>Micrococcales</taxon>
        <taxon>Micrococcaceae</taxon>
        <taxon>Paenarthrobacter</taxon>
    </lineage>
</organism>
<name>A0A4Y3NFG4_PAEAU</name>
<feature type="domain" description="Alcohol dehydrogenase iron-type/glycerol dehydrogenase GldA" evidence="2">
    <location>
        <begin position="59"/>
        <end position="177"/>
    </location>
</feature>
<evidence type="ECO:0000313" key="4">
    <source>
        <dbReference type="Proteomes" id="UP000317715"/>
    </source>
</evidence>
<dbReference type="NCBIfam" id="NF041822">
    <property type="entry name" value="daptide_DH"/>
    <property type="match status" value="1"/>
</dbReference>
<accession>A0A4Y3NFG4</accession>
<evidence type="ECO:0000313" key="3">
    <source>
        <dbReference type="EMBL" id="GEB17459.1"/>
    </source>
</evidence>
<dbReference type="Proteomes" id="UP000317715">
    <property type="component" value="Unassembled WGS sequence"/>
</dbReference>
<sequence length="407" mass="43322">MITDHGLRTRCIISDDGMAPKYVGGLTRGRTGLVVDAGLAVHRDRLLACDLKGSAVLELTAAPVTVETLRNVGGFIRENGLQTMVGLGGGSVLDAVKLAALFTADPALTIFAERHAKRSGLLVLPPVTNPKERPKTILMPSTVGTGAEVSAVACLDTAVGRRLIASRNLAGDVAMLDAGHLATLPRHLVLEGLLEALLRVAGTMVGSRQSIFDDDGHVLIQRIVRLGEQLTIHDSPELRLNAARLSMETHTGWALMGRNPYGARHWYLANELAYATGVRKMTATASVIGPIWEEIGLGAAAWGDPQRLQQLWSVVIETLPNLDPEPARGINGLMRSWGISGLEAISEETVVLTTQAALRSWGGALPMLRGIDAAQIHHVLMAAARGRHALSGPTGDLRAGKREEVNT</sequence>
<dbReference type="InterPro" id="IPR001670">
    <property type="entry name" value="ADH_Fe/GldA"/>
</dbReference>
<keyword evidence="4" id="KW-1185">Reference proteome</keyword>
<protein>
    <recommendedName>
        <fullName evidence="2">Alcohol dehydrogenase iron-type/glycerol dehydrogenase GldA domain-containing protein</fullName>
    </recommendedName>
</protein>
<reference evidence="3 4" key="1">
    <citation type="submission" date="2019-06" db="EMBL/GenBank/DDBJ databases">
        <title>Whole genome shotgun sequence of Paenarthrobacter aurescens NBRC 12136.</title>
        <authorList>
            <person name="Hosoyama A."/>
            <person name="Uohara A."/>
            <person name="Ohji S."/>
            <person name="Ichikawa N."/>
        </authorList>
    </citation>
    <scope>NUCLEOTIDE SEQUENCE [LARGE SCALE GENOMIC DNA]</scope>
    <source>
        <strain evidence="3 4">NBRC 12136</strain>
    </source>
</reference>
<gene>
    <name evidence="3" type="ORF">AAU01_02140</name>
</gene>
<proteinExistence type="predicted"/>